<comment type="caution">
    <text evidence="5">The sequence shown here is derived from an EMBL/GenBank/DDBJ whole genome shotgun (WGS) entry which is preliminary data.</text>
</comment>
<dbReference type="Pfam" id="PF00766">
    <property type="entry name" value="ETF_alpha"/>
    <property type="match status" value="1"/>
</dbReference>
<evidence type="ECO:0000256" key="1">
    <source>
        <dbReference type="ARBA" id="ARBA00005817"/>
    </source>
</evidence>
<dbReference type="InterPro" id="IPR001308">
    <property type="entry name" value="ETF_a/FixB"/>
</dbReference>
<sequence>MAIAVLVVGERVAGESPDVTFELLGRGRELADALSGELAVVVVNDLDEGAQFGIADVLYVVDGMDSASYSAPQWEAAIGAVIQRVSPQVVLVSTGTVGIDLAGALATKFNAPLASYVIDVTAQGDKLVVTSQLYGGKLLSEGEIDAFPAFVSVLPGSLPVEKGRAQGSPRVEHIDAGDQLRLSKGRGTELREPDTSGVDITSAALLVSVGRGIGSKENLELVAELAEAMKAPLSASRPVIDQGWLPKPHQVGKSGKKVKPTVYLAFGISGAPEHLEGMRSAETIIACNTDPSAPIFEVAHYGTTLDLFDLVPELTDIVGG</sequence>
<evidence type="ECO:0000256" key="2">
    <source>
        <dbReference type="ARBA" id="ARBA00011355"/>
    </source>
</evidence>
<dbReference type="InterPro" id="IPR014730">
    <property type="entry name" value="ETF_a/b_N"/>
</dbReference>
<keyword evidence="6" id="KW-1185">Reference proteome</keyword>
<evidence type="ECO:0000313" key="5">
    <source>
        <dbReference type="EMBL" id="MEX6429641.1"/>
    </source>
</evidence>
<evidence type="ECO:0000256" key="3">
    <source>
        <dbReference type="ARBA" id="ARBA00025649"/>
    </source>
</evidence>
<comment type="function">
    <text evidence="3">The electron transfer flavoprotein serves as a specific electron acceptor for other dehydrogenases. It transfers the electrons to the main respiratory chain via ETF-ubiquinone oxidoreductase (ETF dehydrogenase).</text>
</comment>
<comment type="similarity">
    <text evidence="1">Belongs to the ETF alpha-subunit/FixB family.</text>
</comment>
<proteinExistence type="inferred from homology"/>
<dbReference type="PANTHER" id="PTHR43153:SF1">
    <property type="entry name" value="ELECTRON TRANSFER FLAVOPROTEIN SUBUNIT ALPHA, MITOCHONDRIAL"/>
    <property type="match status" value="1"/>
</dbReference>
<dbReference type="SUPFAM" id="SSF52402">
    <property type="entry name" value="Adenine nucleotide alpha hydrolases-like"/>
    <property type="match status" value="1"/>
</dbReference>
<dbReference type="PIRSF" id="PIRSF000089">
    <property type="entry name" value="Electra_flavoP_a"/>
    <property type="match status" value="1"/>
</dbReference>
<dbReference type="EMBL" id="JBFSHR010000021">
    <property type="protein sequence ID" value="MEX6429641.1"/>
    <property type="molecule type" value="Genomic_DNA"/>
</dbReference>
<evidence type="ECO:0000259" key="4">
    <source>
        <dbReference type="SMART" id="SM00893"/>
    </source>
</evidence>
<dbReference type="SMART" id="SM00893">
    <property type="entry name" value="ETF"/>
    <property type="match status" value="1"/>
</dbReference>
<dbReference type="RefSeq" id="WP_276947393.1">
    <property type="nucleotide sequence ID" value="NZ_DAHZQU010000201.1"/>
</dbReference>
<dbReference type="InterPro" id="IPR014729">
    <property type="entry name" value="Rossmann-like_a/b/a_fold"/>
</dbReference>
<dbReference type="InterPro" id="IPR014731">
    <property type="entry name" value="ETF_asu_C"/>
</dbReference>
<dbReference type="PANTHER" id="PTHR43153">
    <property type="entry name" value="ELECTRON TRANSFER FLAVOPROTEIN ALPHA"/>
    <property type="match status" value="1"/>
</dbReference>
<dbReference type="Gene3D" id="3.40.50.1220">
    <property type="entry name" value="TPP-binding domain"/>
    <property type="match status" value="1"/>
</dbReference>
<dbReference type="Pfam" id="PF01012">
    <property type="entry name" value="ETF"/>
    <property type="match status" value="1"/>
</dbReference>
<dbReference type="Proteomes" id="UP001560267">
    <property type="component" value="Unassembled WGS sequence"/>
</dbReference>
<reference evidence="5 6" key="1">
    <citation type="submission" date="2024-07" db="EMBL/GenBank/DDBJ databases">
        <title>Draft Genome Sequence of Ferrimicrobium acidiphilum Strain YE2023, Isolated from a Pulp of Bioleach Reactor.</title>
        <authorList>
            <person name="Elkina Y.A."/>
            <person name="Bulaeva A.G."/>
            <person name="Beletsky A.V."/>
            <person name="Mardanov A.V."/>
        </authorList>
    </citation>
    <scope>NUCLEOTIDE SEQUENCE [LARGE SCALE GENOMIC DNA]</scope>
    <source>
        <strain evidence="5 6">YE2023</strain>
    </source>
</reference>
<comment type="subunit">
    <text evidence="2">Heterodimer of an alpha and a beta subunit.</text>
</comment>
<protein>
    <submittedName>
        <fullName evidence="5">Electron transfer flavoprotein subunit alpha/FixB family protein</fullName>
    </submittedName>
</protein>
<accession>A0ABV3Y3T0</accession>
<name>A0ABV3Y3T0_9ACTN</name>
<dbReference type="InterPro" id="IPR029035">
    <property type="entry name" value="DHS-like_NAD/FAD-binding_dom"/>
</dbReference>
<dbReference type="SUPFAM" id="SSF52467">
    <property type="entry name" value="DHS-like NAD/FAD-binding domain"/>
    <property type="match status" value="1"/>
</dbReference>
<evidence type="ECO:0000313" key="6">
    <source>
        <dbReference type="Proteomes" id="UP001560267"/>
    </source>
</evidence>
<gene>
    <name evidence="5" type="ORF">AB6A68_07280</name>
</gene>
<feature type="domain" description="Electron transfer flavoprotein alpha/beta-subunit N-terminal" evidence="4">
    <location>
        <begin position="5"/>
        <end position="189"/>
    </location>
</feature>
<organism evidence="5 6">
    <name type="scientific">Ferrimicrobium acidiphilum</name>
    <dbReference type="NCBI Taxonomy" id="121039"/>
    <lineage>
        <taxon>Bacteria</taxon>
        <taxon>Bacillati</taxon>
        <taxon>Actinomycetota</taxon>
        <taxon>Acidimicrobiia</taxon>
        <taxon>Acidimicrobiales</taxon>
        <taxon>Acidimicrobiaceae</taxon>
        <taxon>Ferrimicrobium</taxon>
    </lineage>
</organism>
<dbReference type="Gene3D" id="3.40.50.620">
    <property type="entry name" value="HUPs"/>
    <property type="match status" value="1"/>
</dbReference>